<reference evidence="2 3" key="1">
    <citation type="submission" date="2024-02" db="EMBL/GenBank/DDBJ databases">
        <title>de novo genome assembly of Solanum bulbocastanum strain 11H21.</title>
        <authorList>
            <person name="Hosaka A.J."/>
        </authorList>
    </citation>
    <scope>NUCLEOTIDE SEQUENCE [LARGE SCALE GENOMIC DNA]</scope>
    <source>
        <tissue evidence="2">Young leaves</tissue>
    </source>
</reference>
<keyword evidence="3" id="KW-1185">Reference proteome</keyword>
<proteinExistence type="predicted"/>
<dbReference type="Proteomes" id="UP001371456">
    <property type="component" value="Unassembled WGS sequence"/>
</dbReference>
<protein>
    <submittedName>
        <fullName evidence="2">Uncharacterized protein</fullName>
    </submittedName>
</protein>
<keyword evidence="1" id="KW-0812">Transmembrane</keyword>
<keyword evidence="1" id="KW-0472">Membrane</keyword>
<keyword evidence="1" id="KW-1133">Transmembrane helix</keyword>
<accession>A0AAN8YS94</accession>
<comment type="caution">
    <text evidence="2">The sequence shown here is derived from an EMBL/GenBank/DDBJ whole genome shotgun (WGS) entry which is preliminary data.</text>
</comment>
<evidence type="ECO:0000256" key="1">
    <source>
        <dbReference type="SAM" id="Phobius"/>
    </source>
</evidence>
<dbReference type="EMBL" id="JBANQN010000001">
    <property type="protein sequence ID" value="KAK6805801.1"/>
    <property type="molecule type" value="Genomic_DNA"/>
</dbReference>
<evidence type="ECO:0000313" key="3">
    <source>
        <dbReference type="Proteomes" id="UP001371456"/>
    </source>
</evidence>
<organism evidence="2 3">
    <name type="scientific">Solanum bulbocastanum</name>
    <name type="common">Wild potato</name>
    <dbReference type="NCBI Taxonomy" id="147425"/>
    <lineage>
        <taxon>Eukaryota</taxon>
        <taxon>Viridiplantae</taxon>
        <taxon>Streptophyta</taxon>
        <taxon>Embryophyta</taxon>
        <taxon>Tracheophyta</taxon>
        <taxon>Spermatophyta</taxon>
        <taxon>Magnoliopsida</taxon>
        <taxon>eudicotyledons</taxon>
        <taxon>Gunneridae</taxon>
        <taxon>Pentapetalae</taxon>
        <taxon>asterids</taxon>
        <taxon>lamiids</taxon>
        <taxon>Solanales</taxon>
        <taxon>Solanaceae</taxon>
        <taxon>Solanoideae</taxon>
        <taxon>Solaneae</taxon>
        <taxon>Solanum</taxon>
    </lineage>
</organism>
<sequence>MLMGEPEEAKDQQEERKYLLLMIMQNMVVIGLAAKSLMLNGLQMVQHLFL</sequence>
<gene>
    <name evidence="2" type="ORF">RDI58_003586</name>
</gene>
<feature type="transmembrane region" description="Helical" evidence="1">
    <location>
        <begin position="18"/>
        <end position="38"/>
    </location>
</feature>
<dbReference type="AlphaFoldDB" id="A0AAN8YS94"/>
<name>A0AAN8YS94_SOLBU</name>
<evidence type="ECO:0000313" key="2">
    <source>
        <dbReference type="EMBL" id="KAK6805801.1"/>
    </source>
</evidence>